<organism evidence="2 3">
    <name type="scientific">Anaerobutyricum hallii</name>
    <dbReference type="NCBI Taxonomy" id="39488"/>
    <lineage>
        <taxon>Bacteria</taxon>
        <taxon>Bacillati</taxon>
        <taxon>Bacillota</taxon>
        <taxon>Clostridia</taxon>
        <taxon>Lachnospirales</taxon>
        <taxon>Lachnospiraceae</taxon>
        <taxon>Anaerobutyricum</taxon>
    </lineage>
</organism>
<feature type="transmembrane region" description="Helical" evidence="1">
    <location>
        <begin position="85"/>
        <end position="106"/>
    </location>
</feature>
<dbReference type="AlphaFoldDB" id="A0A174LAL5"/>
<dbReference type="EMBL" id="CYZL01000051">
    <property type="protein sequence ID" value="CUP18579.1"/>
    <property type="molecule type" value="Genomic_DNA"/>
</dbReference>
<reference evidence="2 3" key="1">
    <citation type="submission" date="2015-09" db="EMBL/GenBank/DDBJ databases">
        <authorList>
            <consortium name="Pathogen Informatics"/>
        </authorList>
    </citation>
    <scope>NUCLEOTIDE SEQUENCE [LARGE SCALE GENOMIC DNA]</scope>
    <source>
        <strain evidence="2 3">2789STDY5834835</strain>
    </source>
</reference>
<dbReference type="InterPro" id="IPR046123">
    <property type="entry name" value="DUF6120"/>
</dbReference>
<keyword evidence="1" id="KW-0812">Transmembrane</keyword>
<accession>A0A174LAL5</accession>
<gene>
    <name evidence="2" type="ORF">ERS852450_03226</name>
</gene>
<dbReference type="Proteomes" id="UP000095679">
    <property type="component" value="Unassembled WGS sequence"/>
</dbReference>
<proteinExistence type="predicted"/>
<evidence type="ECO:0000256" key="1">
    <source>
        <dbReference type="SAM" id="Phobius"/>
    </source>
</evidence>
<keyword evidence="1" id="KW-1133">Transmembrane helix</keyword>
<evidence type="ECO:0000313" key="2">
    <source>
        <dbReference type="EMBL" id="CUP18579.1"/>
    </source>
</evidence>
<dbReference type="RefSeq" id="WP_055300045.1">
    <property type="nucleotide sequence ID" value="NZ_BLYK01000090.1"/>
</dbReference>
<keyword evidence="1" id="KW-0472">Membrane</keyword>
<evidence type="ECO:0000313" key="3">
    <source>
        <dbReference type="Proteomes" id="UP000095679"/>
    </source>
</evidence>
<dbReference type="Pfam" id="PF19615">
    <property type="entry name" value="DUF6120"/>
    <property type="match status" value="1"/>
</dbReference>
<sequence length="130" mass="15686">MNRKIEKQYIRKVRQSLPVYGCKERAYIKKLEEHLQDYCDEYPDVAEEDIVKEFGTPTSVVSDYFCEIDEDYLFRKLRIRNHVRISIFVITACIIILNIFCGYFYYKEYQATRNSNITKEETITVIKEER</sequence>
<evidence type="ECO:0008006" key="4">
    <source>
        <dbReference type="Google" id="ProtNLM"/>
    </source>
</evidence>
<protein>
    <recommendedName>
        <fullName evidence="4">DUF1700 domain-containing protein</fullName>
    </recommendedName>
</protein>
<name>A0A174LAL5_9FIRM</name>